<dbReference type="RefSeq" id="WP_334315545.1">
    <property type="nucleotide sequence ID" value="NZ_CP065938.1"/>
</dbReference>
<proteinExistence type="predicted"/>
<sequence>MKDKKSYLQKFSNKYWLPGIVLCAFCLLLPSYGKAQEENISGIPSYGGKLEISPQKELLPEKEMPALSTDVENQEIGTPEQTGTTKKTEKAKTNTPDRSTANDIILQTNRVHSLIVEENGSNLLTTKSSKLPETYSNSTQLNNGFYMNITNSDGSSMNFGTYFNSNTSSNGPRRKSSSQIIVDKK</sequence>
<organism evidence="2 3">
    <name type="scientific">Taurinivorans muris</name>
    <dbReference type="NCBI Taxonomy" id="2787751"/>
    <lineage>
        <taxon>Bacteria</taxon>
        <taxon>Pseudomonadati</taxon>
        <taxon>Thermodesulfobacteriota</taxon>
        <taxon>Desulfovibrionia</taxon>
        <taxon>Desulfovibrionales</taxon>
        <taxon>Desulfovibrionaceae</taxon>
        <taxon>Taurinivorans</taxon>
    </lineage>
</organism>
<accession>A0ABY5Y1L0</accession>
<dbReference type="EMBL" id="CP065938">
    <property type="protein sequence ID" value="UWX05951.1"/>
    <property type="molecule type" value="Genomic_DNA"/>
</dbReference>
<evidence type="ECO:0000256" key="1">
    <source>
        <dbReference type="SAM" id="MobiDB-lite"/>
    </source>
</evidence>
<feature type="region of interest" description="Disordered" evidence="1">
    <location>
        <begin position="163"/>
        <end position="185"/>
    </location>
</feature>
<evidence type="ECO:0000313" key="3">
    <source>
        <dbReference type="Proteomes" id="UP001058120"/>
    </source>
</evidence>
<feature type="region of interest" description="Disordered" evidence="1">
    <location>
        <begin position="74"/>
        <end position="98"/>
    </location>
</feature>
<gene>
    <name evidence="2" type="ORF">JBF11_01080</name>
</gene>
<evidence type="ECO:0000313" key="2">
    <source>
        <dbReference type="EMBL" id="UWX05951.1"/>
    </source>
</evidence>
<name>A0ABY5Y1L0_9BACT</name>
<reference evidence="2" key="1">
    <citation type="submission" date="2020-12" db="EMBL/GenBank/DDBJ databases">
        <title>Taurinivorans muris gen. nov., sp. nov., fundamental and realized metabolic niche of a ubiquitous sulfidogenic bacterium in the murine intestine.</title>
        <authorList>
            <person name="Ye H."/>
            <person name="Hanson B.T."/>
            <person name="Loy A."/>
        </authorList>
    </citation>
    <scope>NUCLEOTIDE SEQUENCE</scope>
    <source>
        <strain evidence="2">LT0009</strain>
    </source>
</reference>
<protein>
    <submittedName>
        <fullName evidence="2">Uncharacterized protein</fullName>
    </submittedName>
</protein>
<dbReference type="Proteomes" id="UP001058120">
    <property type="component" value="Chromosome"/>
</dbReference>
<keyword evidence="3" id="KW-1185">Reference proteome</keyword>